<sequence>MLIFSAKATNLPELVPYVKASLTHETVDPFFEVVNDMKLQAAYIISDSEKTISCSKEDEVMASKSLSKVEVDDKKLKEIVSSHFLKKSDDEFSGIKEQLLEEFSPDDLYPLGAVLFLETPRPCFPLAEMGFQEFNEITPTSTLTDDEAFTEVNGNQSYRILFVIALKLFLDLGRLEIKISATL</sequence>
<accession>A0A7J7N4I6</accession>
<dbReference type="Proteomes" id="UP000541444">
    <property type="component" value="Unassembled WGS sequence"/>
</dbReference>
<comment type="caution">
    <text evidence="1">The sequence shown here is derived from an EMBL/GenBank/DDBJ whole genome shotgun (WGS) entry which is preliminary data.</text>
</comment>
<evidence type="ECO:0000313" key="2">
    <source>
        <dbReference type="Proteomes" id="UP000541444"/>
    </source>
</evidence>
<dbReference type="OrthoDB" id="19232at2759"/>
<dbReference type="AlphaFoldDB" id="A0A7J7N4I6"/>
<proteinExistence type="predicted"/>
<gene>
    <name evidence="1" type="ORF">GIB67_020040</name>
</gene>
<keyword evidence="2" id="KW-1185">Reference proteome</keyword>
<protein>
    <submittedName>
        <fullName evidence="1">Uncharacterized protein</fullName>
    </submittedName>
</protein>
<organism evidence="1 2">
    <name type="scientific">Kingdonia uniflora</name>
    <dbReference type="NCBI Taxonomy" id="39325"/>
    <lineage>
        <taxon>Eukaryota</taxon>
        <taxon>Viridiplantae</taxon>
        <taxon>Streptophyta</taxon>
        <taxon>Embryophyta</taxon>
        <taxon>Tracheophyta</taxon>
        <taxon>Spermatophyta</taxon>
        <taxon>Magnoliopsida</taxon>
        <taxon>Ranunculales</taxon>
        <taxon>Circaeasteraceae</taxon>
        <taxon>Kingdonia</taxon>
    </lineage>
</organism>
<dbReference type="EMBL" id="JACGCM010001067">
    <property type="protein sequence ID" value="KAF6161984.1"/>
    <property type="molecule type" value="Genomic_DNA"/>
</dbReference>
<reference evidence="1 2" key="1">
    <citation type="journal article" date="2020" name="IScience">
        <title>Genome Sequencing of the Endangered Kingdonia uniflora (Circaeasteraceae, Ranunculales) Reveals Potential Mechanisms of Evolutionary Specialization.</title>
        <authorList>
            <person name="Sun Y."/>
            <person name="Deng T."/>
            <person name="Zhang A."/>
            <person name="Moore M.J."/>
            <person name="Landis J.B."/>
            <person name="Lin N."/>
            <person name="Zhang H."/>
            <person name="Zhang X."/>
            <person name="Huang J."/>
            <person name="Zhang X."/>
            <person name="Sun H."/>
            <person name="Wang H."/>
        </authorList>
    </citation>
    <scope>NUCLEOTIDE SEQUENCE [LARGE SCALE GENOMIC DNA]</scope>
    <source>
        <strain evidence="1">TB1705</strain>
        <tissue evidence="1">Leaf</tissue>
    </source>
</reference>
<evidence type="ECO:0000313" key="1">
    <source>
        <dbReference type="EMBL" id="KAF6161984.1"/>
    </source>
</evidence>
<dbReference type="InterPro" id="IPR055296">
    <property type="entry name" value="SRL2-like"/>
</dbReference>
<dbReference type="PANTHER" id="PTHR46087:SF1">
    <property type="entry name" value="ARM REPEAT SUPERFAMILY PROTEIN"/>
    <property type="match status" value="1"/>
</dbReference>
<dbReference type="PANTHER" id="PTHR46087">
    <property type="entry name" value="PUTATIVE, EXPRESSED-RELATED"/>
    <property type="match status" value="1"/>
</dbReference>
<name>A0A7J7N4I6_9MAGN</name>